<evidence type="ECO:0000256" key="11">
    <source>
        <dbReference type="ARBA" id="ARBA00022840"/>
    </source>
</evidence>
<keyword evidence="7 14" id="KW-0808">Transferase</keyword>
<name>A0A291IGZ9_9GAMM</name>
<comment type="caution">
    <text evidence="18">The sequence shown here is derived from an EMBL/GenBank/DDBJ whole genome shotgun (WGS) entry which is preliminary data.</text>
</comment>
<keyword evidence="10 14" id="KW-0418">Kinase</keyword>
<evidence type="ECO:0000256" key="15">
    <source>
        <dbReference type="PROSITE-ProRule" id="PRU00706"/>
    </source>
</evidence>
<dbReference type="InterPro" id="IPR034907">
    <property type="entry name" value="NDK-like_dom"/>
</dbReference>
<feature type="active site" description="Pros-phosphohistidine intermediate" evidence="14 15">
    <location>
        <position position="117"/>
    </location>
</feature>
<feature type="binding site" evidence="14 15">
    <location>
        <position position="93"/>
    </location>
    <ligand>
        <name>ATP</name>
        <dbReference type="ChEBI" id="CHEBI:30616"/>
    </ligand>
</feature>
<dbReference type="Proteomes" id="UP000077734">
    <property type="component" value="Unassembled WGS sequence"/>
</dbReference>
<evidence type="ECO:0000256" key="4">
    <source>
        <dbReference type="ARBA" id="ARBA00017632"/>
    </source>
</evidence>
<dbReference type="GO" id="GO:0005524">
    <property type="term" value="F:ATP binding"/>
    <property type="evidence" value="ECO:0007669"/>
    <property type="project" value="UniProtKB-UniRule"/>
</dbReference>
<evidence type="ECO:0000256" key="12">
    <source>
        <dbReference type="ARBA" id="ARBA00022842"/>
    </source>
</evidence>
<evidence type="ECO:0000256" key="1">
    <source>
        <dbReference type="ARBA" id="ARBA00004496"/>
    </source>
</evidence>
<dbReference type="GO" id="GO:0006241">
    <property type="term" value="P:CTP biosynthetic process"/>
    <property type="evidence" value="ECO:0007669"/>
    <property type="project" value="UniProtKB-UniRule"/>
</dbReference>
<dbReference type="GO" id="GO:0006183">
    <property type="term" value="P:GTP biosynthetic process"/>
    <property type="evidence" value="ECO:0007669"/>
    <property type="project" value="UniProtKB-UniRule"/>
</dbReference>
<reference evidence="18 19" key="1">
    <citation type="submission" date="2016-03" db="EMBL/GenBank/DDBJ databases">
        <authorList>
            <person name="Heylen K."/>
            <person name="De Vos P."/>
            <person name="Vekeman B."/>
        </authorList>
    </citation>
    <scope>NUCLEOTIDE SEQUENCE [LARGE SCALE GENOMIC DNA]</scope>
    <source>
        <strain evidence="18 19">R-49807</strain>
    </source>
</reference>
<dbReference type="AlphaFoldDB" id="A0A291IGZ9"/>
<dbReference type="CDD" id="cd04413">
    <property type="entry name" value="NDPk_I"/>
    <property type="match status" value="1"/>
</dbReference>
<dbReference type="InterPro" id="IPR023005">
    <property type="entry name" value="Nucleoside_diP_kinase_AS"/>
</dbReference>
<evidence type="ECO:0000256" key="7">
    <source>
        <dbReference type="ARBA" id="ARBA00022679"/>
    </source>
</evidence>
<evidence type="ECO:0000256" key="3">
    <source>
        <dbReference type="ARBA" id="ARBA00012966"/>
    </source>
</evidence>
<keyword evidence="12 14" id="KW-0460">Magnesium</keyword>
<dbReference type="PROSITE" id="PS00469">
    <property type="entry name" value="NDPK"/>
    <property type="match status" value="1"/>
</dbReference>
<dbReference type="InterPro" id="IPR001564">
    <property type="entry name" value="Nucleoside_diP_kinase"/>
</dbReference>
<evidence type="ECO:0000256" key="13">
    <source>
        <dbReference type="ARBA" id="ARBA00023080"/>
    </source>
</evidence>
<feature type="binding site" evidence="14 15">
    <location>
        <position position="114"/>
    </location>
    <ligand>
        <name>ATP</name>
        <dbReference type="ChEBI" id="CHEBI:30616"/>
    </ligand>
</feature>
<dbReference type="KEGG" id="mko:MKLM6_1394"/>
<gene>
    <name evidence="14" type="primary">ndk</name>
    <name evidence="18" type="ORF">A1356_05100</name>
</gene>
<protein>
    <recommendedName>
        <fullName evidence="4 14">Nucleoside diphosphate kinase</fullName>
        <shortName evidence="14">NDK</shortName>
        <shortName evidence="14">NDP kinase</shortName>
        <ecNumber evidence="3 14">2.7.4.6</ecNumber>
    </recommendedName>
    <alternativeName>
        <fullName evidence="14">Nucleoside-2-P kinase</fullName>
    </alternativeName>
</protein>
<sequence>MAIERTFSIIKPDAVAKNVIGEIVSRFEKNGLRIVASKMLQLTKEQAEGFYAEHKERGFFNDLVSFMTSGPVVVQVLEGENAVLKNRELMGATNPKEAAPSTIRADFAVSIDENAVHGSDAPESAAREIAYFFSADELCDRIR</sequence>
<evidence type="ECO:0000313" key="19">
    <source>
        <dbReference type="Proteomes" id="UP000077734"/>
    </source>
</evidence>
<evidence type="ECO:0000256" key="16">
    <source>
        <dbReference type="RuleBase" id="RU004011"/>
    </source>
</evidence>
<evidence type="ECO:0000256" key="10">
    <source>
        <dbReference type="ARBA" id="ARBA00022777"/>
    </source>
</evidence>
<feature type="binding site" evidence="14 15">
    <location>
        <position position="104"/>
    </location>
    <ligand>
        <name>ATP</name>
        <dbReference type="ChEBI" id="CHEBI:30616"/>
    </ligand>
</feature>
<keyword evidence="13 14" id="KW-0546">Nucleotide metabolism</keyword>
<dbReference type="PANTHER" id="PTHR46161:SF3">
    <property type="entry name" value="NUCLEOSIDE DIPHOSPHATE KINASE DDB_G0292928-RELATED"/>
    <property type="match status" value="1"/>
</dbReference>
<comment type="cofactor">
    <cofactor evidence="14">
        <name>Mg(2+)</name>
        <dbReference type="ChEBI" id="CHEBI:18420"/>
    </cofactor>
</comment>
<evidence type="ECO:0000256" key="6">
    <source>
        <dbReference type="ARBA" id="ARBA00022553"/>
    </source>
</evidence>
<organism evidence="18 19">
    <name type="scientific">Methylomonas koyamae</name>
    <dbReference type="NCBI Taxonomy" id="702114"/>
    <lineage>
        <taxon>Bacteria</taxon>
        <taxon>Pseudomonadati</taxon>
        <taxon>Pseudomonadota</taxon>
        <taxon>Gammaproteobacteria</taxon>
        <taxon>Methylococcales</taxon>
        <taxon>Methylococcaceae</taxon>
        <taxon>Methylomonas</taxon>
    </lineage>
</organism>
<accession>A0A291IGZ9</accession>
<dbReference type="EMBL" id="LUUL01000051">
    <property type="protein sequence ID" value="OAI29088.1"/>
    <property type="molecule type" value="Genomic_DNA"/>
</dbReference>
<keyword evidence="6 14" id="KW-0597">Phosphoprotein</keyword>
<dbReference type="GO" id="GO:0046872">
    <property type="term" value="F:metal ion binding"/>
    <property type="evidence" value="ECO:0007669"/>
    <property type="project" value="UniProtKB-KW"/>
</dbReference>
<dbReference type="SMART" id="SM00562">
    <property type="entry name" value="NDK"/>
    <property type="match status" value="1"/>
</dbReference>
<keyword evidence="19" id="KW-1185">Reference proteome</keyword>
<evidence type="ECO:0000256" key="8">
    <source>
        <dbReference type="ARBA" id="ARBA00022723"/>
    </source>
</evidence>
<dbReference type="PRINTS" id="PR01243">
    <property type="entry name" value="NUCDPKINASE"/>
</dbReference>
<evidence type="ECO:0000313" key="18">
    <source>
        <dbReference type="EMBL" id="OAI29088.1"/>
    </source>
</evidence>
<evidence type="ECO:0000256" key="5">
    <source>
        <dbReference type="ARBA" id="ARBA00022490"/>
    </source>
</evidence>
<keyword evidence="11 14" id="KW-0067">ATP-binding</keyword>
<dbReference type="HAMAP" id="MF_00451">
    <property type="entry name" value="NDP_kinase"/>
    <property type="match status" value="1"/>
</dbReference>
<feature type="binding site" evidence="14 15">
    <location>
        <position position="87"/>
    </location>
    <ligand>
        <name>ATP</name>
        <dbReference type="ChEBI" id="CHEBI:30616"/>
    </ligand>
</feature>
<feature type="binding site" evidence="14 15">
    <location>
        <position position="59"/>
    </location>
    <ligand>
        <name>ATP</name>
        <dbReference type="ChEBI" id="CHEBI:30616"/>
    </ligand>
</feature>
<dbReference type="PROSITE" id="PS51374">
    <property type="entry name" value="NDPK_LIKE"/>
    <property type="match status" value="1"/>
</dbReference>
<dbReference type="RefSeq" id="WP_064025032.1">
    <property type="nucleotide sequence ID" value="NZ_CP023669.1"/>
</dbReference>
<evidence type="ECO:0000256" key="9">
    <source>
        <dbReference type="ARBA" id="ARBA00022741"/>
    </source>
</evidence>
<dbReference type="PANTHER" id="PTHR46161">
    <property type="entry name" value="NUCLEOSIDE DIPHOSPHATE KINASE"/>
    <property type="match status" value="1"/>
</dbReference>
<dbReference type="GO" id="GO:0004550">
    <property type="term" value="F:nucleoside diphosphate kinase activity"/>
    <property type="evidence" value="ECO:0007669"/>
    <property type="project" value="UniProtKB-UniRule"/>
</dbReference>
<dbReference type="NCBIfam" id="NF001908">
    <property type="entry name" value="PRK00668.1"/>
    <property type="match status" value="1"/>
</dbReference>
<keyword evidence="8 14" id="KW-0479">Metal-binding</keyword>
<comment type="subunit">
    <text evidence="14">Homotetramer.</text>
</comment>
<dbReference type="Gene3D" id="3.30.70.141">
    <property type="entry name" value="Nucleoside diphosphate kinase-like domain"/>
    <property type="match status" value="1"/>
</dbReference>
<proteinExistence type="inferred from homology"/>
<comment type="similarity">
    <text evidence="2 14 15 16">Belongs to the NDK family.</text>
</comment>
<comment type="function">
    <text evidence="14">Major role in the synthesis of nucleoside triphosphates other than ATP. The ATP gamma phosphate is transferred to the NDP beta phosphate via a ping-pong mechanism, using a phosphorylated active-site intermediate.</text>
</comment>
<comment type="catalytic activity">
    <reaction evidence="14">
        <text>a ribonucleoside 5'-diphosphate + ATP = a ribonucleoside 5'-triphosphate + ADP</text>
        <dbReference type="Rhea" id="RHEA:18113"/>
        <dbReference type="ChEBI" id="CHEBI:30616"/>
        <dbReference type="ChEBI" id="CHEBI:57930"/>
        <dbReference type="ChEBI" id="CHEBI:61557"/>
        <dbReference type="ChEBI" id="CHEBI:456216"/>
        <dbReference type="EC" id="2.7.4.6"/>
    </reaction>
</comment>
<feature type="binding site" evidence="14 15">
    <location>
        <position position="11"/>
    </location>
    <ligand>
        <name>ATP</name>
        <dbReference type="ChEBI" id="CHEBI:30616"/>
    </ligand>
</feature>
<dbReference type="GO" id="GO:0006228">
    <property type="term" value="P:UTP biosynthetic process"/>
    <property type="evidence" value="ECO:0007669"/>
    <property type="project" value="UniProtKB-UniRule"/>
</dbReference>
<dbReference type="Pfam" id="PF00334">
    <property type="entry name" value="NDK"/>
    <property type="match status" value="1"/>
</dbReference>
<evidence type="ECO:0000256" key="2">
    <source>
        <dbReference type="ARBA" id="ARBA00008142"/>
    </source>
</evidence>
<keyword evidence="5 14" id="KW-0963">Cytoplasm</keyword>
<dbReference type="SUPFAM" id="SSF54919">
    <property type="entry name" value="Nucleoside diphosphate kinase, NDK"/>
    <property type="match status" value="1"/>
</dbReference>
<dbReference type="InterPro" id="IPR036850">
    <property type="entry name" value="NDK-like_dom_sf"/>
</dbReference>
<dbReference type="GO" id="GO:0005737">
    <property type="term" value="C:cytoplasm"/>
    <property type="evidence" value="ECO:0007669"/>
    <property type="project" value="UniProtKB-SubCell"/>
</dbReference>
<evidence type="ECO:0000256" key="17">
    <source>
        <dbReference type="RuleBase" id="RU004013"/>
    </source>
</evidence>
<comment type="subcellular location">
    <subcellularLocation>
        <location evidence="1 14">Cytoplasm</location>
    </subcellularLocation>
</comment>
<evidence type="ECO:0000256" key="14">
    <source>
        <dbReference type="HAMAP-Rule" id="MF_00451"/>
    </source>
</evidence>
<keyword evidence="9 14" id="KW-0547">Nucleotide-binding</keyword>
<comment type="catalytic activity">
    <reaction evidence="14 17">
        <text>a 2'-deoxyribonucleoside 5'-diphosphate + ATP = a 2'-deoxyribonucleoside 5'-triphosphate + ADP</text>
        <dbReference type="Rhea" id="RHEA:44640"/>
        <dbReference type="ChEBI" id="CHEBI:30616"/>
        <dbReference type="ChEBI" id="CHEBI:61560"/>
        <dbReference type="ChEBI" id="CHEBI:73316"/>
        <dbReference type="ChEBI" id="CHEBI:456216"/>
        <dbReference type="EC" id="2.7.4.6"/>
    </reaction>
</comment>
<dbReference type="EC" id="2.7.4.6" evidence="3 14"/>
<dbReference type="FunFam" id="3.30.70.141:FF:000001">
    <property type="entry name" value="Nucleoside diphosphate kinase"/>
    <property type="match status" value="1"/>
</dbReference>